<dbReference type="eggNOG" id="ENOG502ZNQG">
    <property type="taxonomic scope" value="Bacteria"/>
</dbReference>
<sequence>MQKKYHITQTTKLLMNGSIIVENSVTQKWAVSFPIERHILIEVLDAPKQEENAEIFKLLTIINKPAYKVMFDFDNDDKIIICNKEEIEEEWEKSKDEVEKTFGSDDSIKNFLALSKEGYASFENEMKDSLLYYTLWSWFGGGKSFTISPASSLFSNHKVSAKVERTRKETLPNGVLELTQQGEGVIKDIDTIEEQYKREILPLTDHAVFDYQYHIETKYLCTDKQLDFFDSAQTIVHEQASEGYSYITQIEFKIEGSVS</sequence>
<proteinExistence type="predicted"/>
<dbReference type="EMBL" id="ACVA01000058">
    <property type="protein sequence ID" value="EEX17674.1"/>
    <property type="molecule type" value="Genomic_DNA"/>
</dbReference>
<dbReference type="RefSeq" id="WP_004384111.1">
    <property type="nucleotide sequence ID" value="NZ_GG698716.1"/>
</dbReference>
<dbReference type="OrthoDB" id="1082079at2"/>
<dbReference type="AlphaFoldDB" id="C9MS14"/>
<comment type="caution">
    <text evidence="1">The sequence shown here is derived from an EMBL/GenBank/DDBJ whole genome shotgun (WGS) entry which is preliminary data.</text>
</comment>
<accession>C9MS14</accession>
<reference evidence="1 2" key="1">
    <citation type="submission" date="2009-09" db="EMBL/GenBank/DDBJ databases">
        <authorList>
            <person name="Weinstock G."/>
            <person name="Sodergren E."/>
            <person name="Clifton S."/>
            <person name="Fulton L."/>
            <person name="Fulton B."/>
            <person name="Courtney L."/>
            <person name="Fronick C."/>
            <person name="Harrison M."/>
            <person name="Strong C."/>
            <person name="Farmer C."/>
            <person name="Delahaunty K."/>
            <person name="Markovic C."/>
            <person name="Hall O."/>
            <person name="Minx P."/>
            <person name="Tomlinson C."/>
            <person name="Mitreva M."/>
            <person name="Nelson J."/>
            <person name="Hou S."/>
            <person name="Wollam A."/>
            <person name="Pepin K.H."/>
            <person name="Johnson M."/>
            <person name="Bhonagiri V."/>
            <person name="Nash W.E."/>
            <person name="Warren W."/>
            <person name="Chinwalla A."/>
            <person name="Mardis E.R."/>
            <person name="Wilson R.K."/>
        </authorList>
    </citation>
    <scope>NUCLEOTIDE SEQUENCE [LARGE SCALE GENOMIC DNA]</scope>
    <source>
        <strain evidence="1 2">F0319</strain>
    </source>
</reference>
<evidence type="ECO:0000313" key="2">
    <source>
        <dbReference type="Proteomes" id="UP000003327"/>
    </source>
</evidence>
<organism evidence="1 2">
    <name type="scientific">Prevotella veroralis F0319</name>
    <dbReference type="NCBI Taxonomy" id="649761"/>
    <lineage>
        <taxon>Bacteria</taxon>
        <taxon>Pseudomonadati</taxon>
        <taxon>Bacteroidota</taxon>
        <taxon>Bacteroidia</taxon>
        <taxon>Bacteroidales</taxon>
        <taxon>Prevotellaceae</taxon>
        <taxon>Prevotella</taxon>
    </lineage>
</organism>
<protein>
    <submittedName>
        <fullName evidence="1">Uncharacterized protein</fullName>
    </submittedName>
</protein>
<dbReference type="Proteomes" id="UP000003327">
    <property type="component" value="Unassembled WGS sequence"/>
</dbReference>
<dbReference type="HOGENOM" id="CLU_1069019_0_0_10"/>
<keyword evidence="2" id="KW-1185">Reference proteome</keyword>
<evidence type="ECO:0000313" key="1">
    <source>
        <dbReference type="EMBL" id="EEX17674.1"/>
    </source>
</evidence>
<dbReference type="STRING" id="649761.HMPREF0973_02427"/>
<name>C9MS14_9BACT</name>
<gene>
    <name evidence="1" type="ORF">HMPREF0973_02427</name>
</gene>